<keyword evidence="3" id="KW-1185">Reference proteome</keyword>
<evidence type="ECO:0000313" key="2">
    <source>
        <dbReference type="EMBL" id="PPK71893.1"/>
    </source>
</evidence>
<protein>
    <submittedName>
        <fullName evidence="2">Uncharacterized protein</fullName>
    </submittedName>
</protein>
<gene>
    <name evidence="2" type="ORF">B0F88_1055</name>
</gene>
<keyword evidence="1" id="KW-1133">Transmembrane helix</keyword>
<dbReference type="AlphaFoldDB" id="A0A2S6H365"/>
<sequence>MAQCFELLVSPVSVPTSFLGNTVYPVITDVANCMTVSAQNPYGATVAGHFIGLTSTEYQTLFQGDSFDWQAVYDAFGMSLLMFATGLGVGLLYNIVRKFRI</sequence>
<accession>A0A2S6H365</accession>
<comment type="caution">
    <text evidence="2">The sequence shown here is derived from an EMBL/GenBank/DDBJ whole genome shotgun (WGS) entry which is preliminary data.</text>
</comment>
<keyword evidence="1" id="KW-0812">Transmembrane</keyword>
<feature type="transmembrane region" description="Helical" evidence="1">
    <location>
        <begin position="75"/>
        <end position="96"/>
    </location>
</feature>
<dbReference type="Proteomes" id="UP000238071">
    <property type="component" value="Unassembled WGS sequence"/>
</dbReference>
<name>A0A2S6H365_9GAMM</name>
<keyword evidence="1" id="KW-0472">Membrane</keyword>
<evidence type="ECO:0000256" key="1">
    <source>
        <dbReference type="SAM" id="Phobius"/>
    </source>
</evidence>
<dbReference type="EMBL" id="PTIY01000005">
    <property type="protein sequence ID" value="PPK71893.1"/>
    <property type="molecule type" value="Genomic_DNA"/>
</dbReference>
<organism evidence="2 3">
    <name type="scientific">Methylobacter tundripaludum</name>
    <dbReference type="NCBI Taxonomy" id="173365"/>
    <lineage>
        <taxon>Bacteria</taxon>
        <taxon>Pseudomonadati</taxon>
        <taxon>Pseudomonadota</taxon>
        <taxon>Gammaproteobacteria</taxon>
        <taxon>Methylococcales</taxon>
        <taxon>Methylococcaceae</taxon>
        <taxon>Methylobacter</taxon>
    </lineage>
</organism>
<evidence type="ECO:0000313" key="3">
    <source>
        <dbReference type="Proteomes" id="UP000238071"/>
    </source>
</evidence>
<reference evidence="2 3" key="1">
    <citation type="submission" date="2018-02" db="EMBL/GenBank/DDBJ databases">
        <title>Subsurface microbial communities from deep shales in Ohio and West Virginia, USA.</title>
        <authorList>
            <person name="Wrighton K."/>
        </authorList>
    </citation>
    <scope>NUCLEOTIDE SEQUENCE [LARGE SCALE GENOMIC DNA]</scope>
    <source>
        <strain evidence="2 3">OWC-G53F</strain>
    </source>
</reference>
<dbReference type="RefSeq" id="WP_146083327.1">
    <property type="nucleotide sequence ID" value="NZ_PTIY01000005.1"/>
</dbReference>
<proteinExistence type="predicted"/>